<accession>A0ABN4B0L6</accession>
<gene>
    <name evidence="3" type="ORF">WSI_01050</name>
</gene>
<dbReference type="EMBL" id="CP004005">
    <property type="protein sequence ID" value="AGH16582.1"/>
    <property type="molecule type" value="Genomic_DNA"/>
</dbReference>
<reference evidence="3 4" key="1">
    <citation type="journal article" date="2013" name="Genome Announc.">
        <title>Complete Genome Sequence of a Chinese Strain of 'Candidatus Liberibacter asiaticus'.</title>
        <authorList>
            <person name="Lin H."/>
            <person name="Han C.S."/>
            <person name="Liu B."/>
            <person name="Lou B."/>
            <person name="Bai X."/>
            <person name="Deng C."/>
            <person name="Civerolo E.L."/>
            <person name="Gupta G."/>
        </authorList>
    </citation>
    <scope>NUCLEOTIDE SEQUENCE [LARGE SCALE GENOMIC DNA]</scope>
    <source>
        <strain evidence="4">gxpsy</strain>
    </source>
</reference>
<protein>
    <submittedName>
        <fullName evidence="3">Substrate-binding region of ABC-type glycine betaine transport system</fullName>
    </submittedName>
</protein>
<sequence length="309" mass="35039">MYKILAVCLFLTTFSISYARDADSCTPVRFADTGWTDIAATTAMTSVILEEILGYKTNIKLLAVPVTFRSLKNKGIDIFMGYWYPSLEKFIAPYLEEGSIKLVAENLQGAKYMLAVNDVGFALGIKSYQDIAKYKKELGAKIYGIEPGNEGNQRILDMINNNKFSLKGFRLIEASELASFSQIRRDQRNNIPAVFLSWEPHPINSDLNIHYLPGGEEISGFGEASVYTVVRSDYLDKCPNISRLLKNIKFSVALENEMMKLILNNKQDRQFVGRTMLRTHPDLLKNWLIGVTTFDGQDPSRQLERFMNN</sequence>
<feature type="signal peptide" evidence="1">
    <location>
        <begin position="1"/>
        <end position="19"/>
    </location>
</feature>
<name>A0ABN4B0L6_LIBAS</name>
<feature type="domain" description="ABC-type glycine betaine transport system substrate-binding" evidence="2">
    <location>
        <begin position="27"/>
        <end position="271"/>
    </location>
</feature>
<evidence type="ECO:0000259" key="2">
    <source>
        <dbReference type="Pfam" id="PF04069"/>
    </source>
</evidence>
<dbReference type="GeneID" id="93076582"/>
<keyword evidence="1" id="KW-0732">Signal</keyword>
<dbReference type="Pfam" id="PF04069">
    <property type="entry name" value="OpuAC"/>
    <property type="match status" value="1"/>
</dbReference>
<dbReference type="SUPFAM" id="SSF53850">
    <property type="entry name" value="Periplasmic binding protein-like II"/>
    <property type="match status" value="1"/>
</dbReference>
<proteinExistence type="predicted"/>
<dbReference type="RefSeq" id="WP_012778561.1">
    <property type="nucleotide sequence ID" value="NC_020549.1"/>
</dbReference>
<evidence type="ECO:0000256" key="1">
    <source>
        <dbReference type="SAM" id="SignalP"/>
    </source>
</evidence>
<evidence type="ECO:0000313" key="4">
    <source>
        <dbReference type="Proteomes" id="UP000011820"/>
    </source>
</evidence>
<dbReference type="InterPro" id="IPR017783">
    <property type="entry name" value="ABC_choline_sub-bd"/>
</dbReference>
<dbReference type="Proteomes" id="UP000011820">
    <property type="component" value="Chromosome"/>
</dbReference>
<feature type="chain" id="PRO_5047395897" evidence="1">
    <location>
        <begin position="20"/>
        <end position="309"/>
    </location>
</feature>
<dbReference type="Gene3D" id="3.40.190.100">
    <property type="entry name" value="Glycine betaine-binding periplasmic protein, domain 2"/>
    <property type="match status" value="1"/>
</dbReference>
<dbReference type="CDD" id="cd13640">
    <property type="entry name" value="PBP2_ChoX"/>
    <property type="match status" value="1"/>
</dbReference>
<dbReference type="InterPro" id="IPR007210">
    <property type="entry name" value="ABC_Gly_betaine_transp_sub-bd"/>
</dbReference>
<keyword evidence="4" id="KW-1185">Reference proteome</keyword>
<dbReference type="Gene3D" id="3.40.190.10">
    <property type="entry name" value="Periplasmic binding protein-like II"/>
    <property type="match status" value="1"/>
</dbReference>
<evidence type="ECO:0000313" key="3">
    <source>
        <dbReference type="EMBL" id="AGH16582.1"/>
    </source>
</evidence>
<organism evidence="3 4">
    <name type="scientific">Candidatus Liberibacter asiaticus str. gxpsy</name>
    <dbReference type="NCBI Taxonomy" id="1174529"/>
    <lineage>
        <taxon>Bacteria</taxon>
        <taxon>Pseudomonadati</taxon>
        <taxon>Pseudomonadota</taxon>
        <taxon>Alphaproteobacteria</taxon>
        <taxon>Hyphomicrobiales</taxon>
        <taxon>Rhizobiaceae</taxon>
        <taxon>Liberibacter</taxon>
    </lineage>
</organism>